<dbReference type="PANTHER" id="PTHR30537">
    <property type="entry name" value="HTH-TYPE TRANSCRIPTIONAL REGULATOR"/>
    <property type="match status" value="1"/>
</dbReference>
<dbReference type="InterPro" id="IPR036388">
    <property type="entry name" value="WH-like_DNA-bd_sf"/>
</dbReference>
<dbReference type="InterPro" id="IPR005119">
    <property type="entry name" value="LysR_subst-bd"/>
</dbReference>
<dbReference type="Pfam" id="PF03466">
    <property type="entry name" value="LysR_substrate"/>
    <property type="match status" value="1"/>
</dbReference>
<dbReference type="GO" id="GO:0043565">
    <property type="term" value="F:sequence-specific DNA binding"/>
    <property type="evidence" value="ECO:0007669"/>
    <property type="project" value="TreeGrafter"/>
</dbReference>
<dbReference type="Gene3D" id="3.40.190.290">
    <property type="match status" value="1"/>
</dbReference>
<proteinExistence type="inferred from homology"/>
<dbReference type="FunFam" id="1.10.10.10:FF:000001">
    <property type="entry name" value="LysR family transcriptional regulator"/>
    <property type="match status" value="1"/>
</dbReference>
<dbReference type="SUPFAM" id="SSF53850">
    <property type="entry name" value="Periplasmic binding protein-like II"/>
    <property type="match status" value="1"/>
</dbReference>
<keyword evidence="2" id="KW-0805">Transcription regulation</keyword>
<keyword evidence="4" id="KW-0804">Transcription</keyword>
<dbReference type="GO" id="GO:0003700">
    <property type="term" value="F:DNA-binding transcription factor activity"/>
    <property type="evidence" value="ECO:0007669"/>
    <property type="project" value="InterPro"/>
</dbReference>
<gene>
    <name evidence="6" type="ORF">LRP29_16580</name>
</gene>
<dbReference type="RefSeq" id="WP_224675547.1">
    <property type="nucleotide sequence ID" value="NZ_CP088147.1"/>
</dbReference>
<dbReference type="GO" id="GO:0006351">
    <property type="term" value="P:DNA-templated transcription"/>
    <property type="evidence" value="ECO:0007669"/>
    <property type="project" value="TreeGrafter"/>
</dbReference>
<reference evidence="6 7" key="1">
    <citation type="journal article" date="2022" name="Microbiol. Resour. Announc.">
        <title>Complete Genome Sequence of Mesorhizobium ciceri Strain R30, a Rhizobium Used as a Commercial Inoculant for Chickpea in Argentina.</title>
        <authorList>
            <person name="Foresto E."/>
            <person name="Revale S."/>
            <person name="Primo E."/>
            <person name="Nievas F."/>
            <person name="Carezzano E."/>
            <person name="Puente M."/>
            <person name="Alzari P."/>
            <person name="Mart M."/>
            <person name="Ben-Assaya M."/>
            <person name="Mornico D."/>
            <person name="Santoro M."/>
            <person name="Mart F."/>
            <person name="Giordano W."/>
            <person name="Bogino P."/>
        </authorList>
    </citation>
    <scope>NUCLEOTIDE SEQUENCE [LARGE SCALE GENOMIC DNA]</scope>
    <source>
        <strain evidence="6 7">R30</strain>
    </source>
</reference>
<keyword evidence="7" id="KW-1185">Reference proteome</keyword>
<dbReference type="CDD" id="cd08472">
    <property type="entry name" value="PBP2_CrgA_like_3"/>
    <property type="match status" value="1"/>
</dbReference>
<dbReference type="Gene3D" id="1.10.10.10">
    <property type="entry name" value="Winged helix-like DNA-binding domain superfamily/Winged helix DNA-binding domain"/>
    <property type="match status" value="1"/>
</dbReference>
<dbReference type="Pfam" id="PF00126">
    <property type="entry name" value="HTH_1"/>
    <property type="match status" value="1"/>
</dbReference>
<evidence type="ECO:0000256" key="1">
    <source>
        <dbReference type="ARBA" id="ARBA00009437"/>
    </source>
</evidence>
<dbReference type="InterPro" id="IPR058163">
    <property type="entry name" value="LysR-type_TF_proteobact-type"/>
</dbReference>
<dbReference type="InterPro" id="IPR036390">
    <property type="entry name" value="WH_DNA-bd_sf"/>
</dbReference>
<organism evidence="6 7">
    <name type="scientific">Mesorhizobium ciceri</name>
    <dbReference type="NCBI Taxonomy" id="39645"/>
    <lineage>
        <taxon>Bacteria</taxon>
        <taxon>Pseudomonadati</taxon>
        <taxon>Pseudomonadota</taxon>
        <taxon>Alphaproteobacteria</taxon>
        <taxon>Hyphomicrobiales</taxon>
        <taxon>Phyllobacteriaceae</taxon>
        <taxon>Mesorhizobium</taxon>
    </lineage>
</organism>
<accession>A0AB38T3S2</accession>
<dbReference type="PANTHER" id="PTHR30537:SF72">
    <property type="entry name" value="LYSR FAMILY TRANSCRIPTIONAL REGULATOR"/>
    <property type="match status" value="1"/>
</dbReference>
<dbReference type="FunFam" id="3.40.190.290:FF:000001">
    <property type="entry name" value="Transcriptional regulator, LysR family"/>
    <property type="match status" value="1"/>
</dbReference>
<evidence type="ECO:0000256" key="4">
    <source>
        <dbReference type="ARBA" id="ARBA00023163"/>
    </source>
</evidence>
<dbReference type="EMBL" id="CP088147">
    <property type="protein sequence ID" value="UTU49130.1"/>
    <property type="molecule type" value="Genomic_DNA"/>
</dbReference>
<evidence type="ECO:0000256" key="3">
    <source>
        <dbReference type="ARBA" id="ARBA00023125"/>
    </source>
</evidence>
<feature type="domain" description="HTH lysR-type" evidence="5">
    <location>
        <begin position="24"/>
        <end position="74"/>
    </location>
</feature>
<dbReference type="SUPFAM" id="SSF46785">
    <property type="entry name" value="Winged helix' DNA-binding domain"/>
    <property type="match status" value="1"/>
</dbReference>
<evidence type="ECO:0000256" key="2">
    <source>
        <dbReference type="ARBA" id="ARBA00023015"/>
    </source>
</evidence>
<protein>
    <submittedName>
        <fullName evidence="6">LysR family transcriptional regulator</fullName>
    </submittedName>
</protein>
<keyword evidence="3" id="KW-0238">DNA-binding</keyword>
<evidence type="ECO:0000313" key="6">
    <source>
        <dbReference type="EMBL" id="UTU49130.1"/>
    </source>
</evidence>
<dbReference type="PROSITE" id="PS50931">
    <property type="entry name" value="HTH_LYSR"/>
    <property type="match status" value="1"/>
</dbReference>
<evidence type="ECO:0000259" key="5">
    <source>
        <dbReference type="PROSITE" id="PS50931"/>
    </source>
</evidence>
<sequence length="316" mass="35168">MNQLFSFWGTIRGTKMQNLEPILIFTTVAEMGSFTRAADSLGIQKGRASTAVRKLEEDVGVRLLHRTTRSVRLTEDGRAFHARARDLLAEVDDLHSMFAGDRVALRGRLRVDLPTEVARTTIVPALPDFMAAHPELELEVSSTDRQVDLVQEGFDCVLRLGPIRDETLIARPLGLLRMANAASPAYLARHGVPRSLEDLQRQEHRAIHFSTLLGARPYGWEYPDGDSYATLQLPGALHVNSAQTYEAAALAGLGLIQAPLLGIGRYLESGALVEILPDFRRRPLAVSLVVAHRSNLSRRVRAFMKWIEDVLTPYME</sequence>
<dbReference type="Proteomes" id="UP001060070">
    <property type="component" value="Chromosome"/>
</dbReference>
<comment type="similarity">
    <text evidence="1">Belongs to the LysR transcriptional regulatory family.</text>
</comment>
<dbReference type="InterPro" id="IPR000847">
    <property type="entry name" value="LysR_HTH_N"/>
</dbReference>
<dbReference type="AlphaFoldDB" id="A0AB38T3S2"/>
<name>A0AB38T3S2_9HYPH</name>
<evidence type="ECO:0000313" key="7">
    <source>
        <dbReference type="Proteomes" id="UP001060070"/>
    </source>
</evidence>